<keyword evidence="3 6" id="KW-1133">Transmembrane helix</keyword>
<keyword evidence="2 6" id="KW-0812">Transmembrane</keyword>
<evidence type="ECO:0000256" key="7">
    <source>
        <dbReference type="SAM" id="SignalP"/>
    </source>
</evidence>
<keyword evidence="4 6" id="KW-0472">Membrane</keyword>
<dbReference type="GO" id="GO:0071944">
    <property type="term" value="C:cell periphery"/>
    <property type="evidence" value="ECO:0007669"/>
    <property type="project" value="UniProtKB-ARBA"/>
</dbReference>
<protein>
    <recommendedName>
        <fullName evidence="10">Mid2 domain-containing protein</fullName>
    </recommendedName>
</protein>
<gene>
    <name evidence="8" type="ORF">N7532_002073</name>
</gene>
<comment type="caution">
    <text evidence="8">The sequence shown here is derived from an EMBL/GenBank/DDBJ whole genome shotgun (WGS) entry which is preliminary data.</text>
</comment>
<name>A0A9W9KN16_9EURO</name>
<keyword evidence="9" id="KW-1185">Reference proteome</keyword>
<dbReference type="InterPro" id="IPR051694">
    <property type="entry name" value="Immunoregulatory_rcpt-like"/>
</dbReference>
<dbReference type="GeneID" id="81353546"/>
<dbReference type="AlphaFoldDB" id="A0A9W9KN16"/>
<dbReference type="PANTHER" id="PTHR15549">
    <property type="entry name" value="PAIRED IMMUNOGLOBULIN-LIKE TYPE 2 RECEPTOR"/>
    <property type="match status" value="1"/>
</dbReference>
<organism evidence="8 9">
    <name type="scientific">Penicillium argentinense</name>
    <dbReference type="NCBI Taxonomy" id="1131581"/>
    <lineage>
        <taxon>Eukaryota</taxon>
        <taxon>Fungi</taxon>
        <taxon>Dikarya</taxon>
        <taxon>Ascomycota</taxon>
        <taxon>Pezizomycotina</taxon>
        <taxon>Eurotiomycetes</taxon>
        <taxon>Eurotiomycetidae</taxon>
        <taxon>Eurotiales</taxon>
        <taxon>Aspergillaceae</taxon>
        <taxon>Penicillium</taxon>
    </lineage>
</organism>
<evidence type="ECO:0000256" key="4">
    <source>
        <dbReference type="ARBA" id="ARBA00023136"/>
    </source>
</evidence>
<dbReference type="GO" id="GO:0016020">
    <property type="term" value="C:membrane"/>
    <property type="evidence" value="ECO:0007669"/>
    <property type="project" value="UniProtKB-SubCell"/>
</dbReference>
<evidence type="ECO:0000313" key="8">
    <source>
        <dbReference type="EMBL" id="KAJ5111538.1"/>
    </source>
</evidence>
<comment type="subcellular location">
    <subcellularLocation>
        <location evidence="1">Membrane</location>
        <topology evidence="1">Single-pass membrane protein</topology>
    </subcellularLocation>
</comment>
<sequence>MELTIILLALNALSTLPQAQAWTFVWRNATNNSFVEHSNGAMPCTKVSNPKGMLFEYDSEDQPFAISLFGNSDCSGTAGGYASNYLSKNASTAIDSFKVDSTTTTTATSSSSVQPTTSAAEAAASSQSGSDMSGGTIAGIVIGVVVGVVIIGGMLFFLGRRRQKPPRNPATSMGMGFAPSGFGSPDTHTSPLSFGEMAALETKKRQQSHSSAPESSNGPVRVVELPGNYQPAELGNYSERNELEGQVRSPVSP</sequence>
<dbReference type="RefSeq" id="XP_056479608.1">
    <property type="nucleotide sequence ID" value="XM_056614567.1"/>
</dbReference>
<keyword evidence="7" id="KW-0732">Signal</keyword>
<feature type="signal peptide" evidence="7">
    <location>
        <begin position="1"/>
        <end position="21"/>
    </location>
</feature>
<feature type="region of interest" description="Disordered" evidence="5">
    <location>
        <begin position="165"/>
        <end position="253"/>
    </location>
</feature>
<dbReference type="Proteomes" id="UP001149074">
    <property type="component" value="Unassembled WGS sequence"/>
</dbReference>
<evidence type="ECO:0000256" key="5">
    <source>
        <dbReference type="SAM" id="MobiDB-lite"/>
    </source>
</evidence>
<reference evidence="8" key="2">
    <citation type="journal article" date="2023" name="IMA Fungus">
        <title>Comparative genomic study of the Penicillium genus elucidates a diverse pangenome and 15 lateral gene transfer events.</title>
        <authorList>
            <person name="Petersen C."/>
            <person name="Sorensen T."/>
            <person name="Nielsen M.R."/>
            <person name="Sondergaard T.E."/>
            <person name="Sorensen J.L."/>
            <person name="Fitzpatrick D.A."/>
            <person name="Frisvad J.C."/>
            <person name="Nielsen K.L."/>
        </authorList>
    </citation>
    <scope>NUCLEOTIDE SEQUENCE</scope>
    <source>
        <strain evidence="8">IBT 30761</strain>
    </source>
</reference>
<evidence type="ECO:0000256" key="2">
    <source>
        <dbReference type="ARBA" id="ARBA00022692"/>
    </source>
</evidence>
<feature type="region of interest" description="Disordered" evidence="5">
    <location>
        <begin position="105"/>
        <end position="131"/>
    </location>
</feature>
<feature type="compositionally biased region" description="Polar residues" evidence="5">
    <location>
        <begin position="208"/>
        <end position="218"/>
    </location>
</feature>
<accession>A0A9W9KN16</accession>
<evidence type="ECO:0008006" key="10">
    <source>
        <dbReference type="Google" id="ProtNLM"/>
    </source>
</evidence>
<dbReference type="OrthoDB" id="4367369at2759"/>
<proteinExistence type="predicted"/>
<evidence type="ECO:0000256" key="6">
    <source>
        <dbReference type="SAM" id="Phobius"/>
    </source>
</evidence>
<feature type="transmembrane region" description="Helical" evidence="6">
    <location>
        <begin position="137"/>
        <end position="158"/>
    </location>
</feature>
<feature type="chain" id="PRO_5040794958" description="Mid2 domain-containing protein" evidence="7">
    <location>
        <begin position="22"/>
        <end position="253"/>
    </location>
</feature>
<reference evidence="8" key="1">
    <citation type="submission" date="2022-11" db="EMBL/GenBank/DDBJ databases">
        <authorList>
            <person name="Petersen C."/>
        </authorList>
    </citation>
    <scope>NUCLEOTIDE SEQUENCE</scope>
    <source>
        <strain evidence="8">IBT 30761</strain>
    </source>
</reference>
<dbReference type="PANTHER" id="PTHR15549:SF26">
    <property type="entry name" value="AXIAL BUDDING PATTERN PROTEIN 2-RELATED"/>
    <property type="match status" value="1"/>
</dbReference>
<evidence type="ECO:0000256" key="1">
    <source>
        <dbReference type="ARBA" id="ARBA00004167"/>
    </source>
</evidence>
<evidence type="ECO:0000256" key="3">
    <source>
        <dbReference type="ARBA" id="ARBA00022989"/>
    </source>
</evidence>
<dbReference type="EMBL" id="JAPQKI010000002">
    <property type="protein sequence ID" value="KAJ5111538.1"/>
    <property type="molecule type" value="Genomic_DNA"/>
</dbReference>
<evidence type="ECO:0000313" key="9">
    <source>
        <dbReference type="Proteomes" id="UP001149074"/>
    </source>
</evidence>